<organism evidence="1 2">
    <name type="scientific">Streptomyces achmelvichensis</name>
    <dbReference type="NCBI Taxonomy" id="3134111"/>
    <lineage>
        <taxon>Bacteria</taxon>
        <taxon>Bacillati</taxon>
        <taxon>Actinomycetota</taxon>
        <taxon>Actinomycetes</taxon>
        <taxon>Kitasatosporales</taxon>
        <taxon>Streptomycetaceae</taxon>
        <taxon>Streptomyces</taxon>
    </lineage>
</organism>
<evidence type="ECO:0000313" key="2">
    <source>
        <dbReference type="Proteomes" id="UP001377168"/>
    </source>
</evidence>
<reference evidence="1" key="1">
    <citation type="submission" date="2024-03" db="EMBL/GenBank/DDBJ databases">
        <title>Novel Streptomyces species of biotechnological and ecological value are a feature of Machair soil.</title>
        <authorList>
            <person name="Prole J.R."/>
            <person name="Goodfellow M."/>
            <person name="Allenby N."/>
            <person name="Ward A.C."/>
        </authorList>
    </citation>
    <scope>NUCLEOTIDE SEQUENCE</scope>
    <source>
        <strain evidence="1">MS2.AVA.5</strain>
    </source>
</reference>
<dbReference type="Proteomes" id="UP001377168">
    <property type="component" value="Unassembled WGS sequence"/>
</dbReference>
<comment type="caution">
    <text evidence="1">The sequence shown here is derived from an EMBL/GenBank/DDBJ whole genome shotgun (WGS) entry which is preliminary data.</text>
</comment>
<accession>A0ACC6PL63</accession>
<evidence type="ECO:0000313" key="1">
    <source>
        <dbReference type="EMBL" id="MEJ8632109.1"/>
    </source>
</evidence>
<dbReference type="EMBL" id="JBBKAJ010000004">
    <property type="protein sequence ID" value="MEJ8632109.1"/>
    <property type="molecule type" value="Genomic_DNA"/>
</dbReference>
<keyword evidence="2" id="KW-1185">Reference proteome</keyword>
<protein>
    <submittedName>
        <fullName evidence="1">DUF6643 family protein</fullName>
    </submittedName>
</protein>
<gene>
    <name evidence="1" type="ORF">WKI67_01230</name>
</gene>
<proteinExistence type="predicted"/>
<name>A0ACC6PL63_9ACTN</name>
<sequence>MDLLRSAYGDSYRSASYPDTPIYNALVAERGNPLMAPIWGYLAYEVGIGQPRALGPITSTRSAVNGGPPSPQQVPARYPSHQAADSLGYSVPQRPYQQRAQGSSAGQRAIAPMPRPRHGFAATAGAPCCPDRHGGTDSDLQRFGIGRALGGQCA</sequence>